<feature type="compositionally biased region" description="Basic and acidic residues" evidence="1">
    <location>
        <begin position="909"/>
        <end position="919"/>
    </location>
</feature>
<dbReference type="Proteomes" id="UP000284403">
    <property type="component" value="Unassembled WGS sequence"/>
</dbReference>
<accession>A0A422Q6Z8</accession>
<comment type="caution">
    <text evidence="2">The sequence shown here is derived from an EMBL/GenBank/DDBJ whole genome shotgun (WGS) entry which is preliminary data.</text>
</comment>
<keyword evidence="3" id="KW-1185">Reference proteome</keyword>
<gene>
    <name evidence="2" type="ORF">Tco025E_01986</name>
</gene>
<evidence type="ECO:0000256" key="1">
    <source>
        <dbReference type="SAM" id="MobiDB-lite"/>
    </source>
</evidence>
<dbReference type="AlphaFoldDB" id="A0A422Q6Z8"/>
<dbReference type="GeneID" id="40315597"/>
<proteinExistence type="predicted"/>
<feature type="compositionally biased region" description="Low complexity" evidence="1">
    <location>
        <begin position="944"/>
        <end position="960"/>
    </location>
</feature>
<reference evidence="2 3" key="1">
    <citation type="journal article" date="2018" name="BMC Genomics">
        <title>Genomic comparison of Trypanosoma conorhini and Trypanosoma rangeli to Trypanosoma cruzi strains of high and low virulence.</title>
        <authorList>
            <person name="Bradwell K.R."/>
            <person name="Koparde V.N."/>
            <person name="Matveyev A.V."/>
            <person name="Serrano M.G."/>
            <person name="Alves J.M."/>
            <person name="Parikh H."/>
            <person name="Huang B."/>
            <person name="Lee V."/>
            <person name="Espinosa-Alvarez O."/>
            <person name="Ortiz P.A."/>
            <person name="Costa-Martins A.G."/>
            <person name="Teixeira M.M."/>
            <person name="Buck G.A."/>
        </authorList>
    </citation>
    <scope>NUCLEOTIDE SEQUENCE [LARGE SCALE GENOMIC DNA]</scope>
    <source>
        <strain evidence="2 3">025E</strain>
    </source>
</reference>
<dbReference type="EMBL" id="MKKU01000074">
    <property type="protein sequence ID" value="RNF25746.1"/>
    <property type="molecule type" value="Genomic_DNA"/>
</dbReference>
<organism evidence="2 3">
    <name type="scientific">Trypanosoma conorhini</name>
    <dbReference type="NCBI Taxonomy" id="83891"/>
    <lineage>
        <taxon>Eukaryota</taxon>
        <taxon>Discoba</taxon>
        <taxon>Euglenozoa</taxon>
        <taxon>Kinetoplastea</taxon>
        <taxon>Metakinetoplastina</taxon>
        <taxon>Trypanosomatida</taxon>
        <taxon>Trypanosomatidae</taxon>
        <taxon>Trypanosoma</taxon>
    </lineage>
</organism>
<dbReference type="RefSeq" id="XP_029230952.1">
    <property type="nucleotide sequence ID" value="XM_029368922.1"/>
</dbReference>
<feature type="region of interest" description="Disordered" evidence="1">
    <location>
        <begin position="907"/>
        <end position="962"/>
    </location>
</feature>
<protein>
    <submittedName>
        <fullName evidence="2">Uncharacterized protein</fullName>
    </submittedName>
</protein>
<evidence type="ECO:0000313" key="3">
    <source>
        <dbReference type="Proteomes" id="UP000284403"/>
    </source>
</evidence>
<sequence>MTEVRRITTTPVDWGSFAGGNVLAVSTGRNRRCSIRGSRVLLLSASGTVLTDVKLNDEAGEVMDAADSAANVVACCASCGSGRGRKATLAFVAGSQLLALHELPPMKSNAEVPRHSLICLRVDSKDVAIYTLGTAELFACVRGDEACTVDTVWNFGSACVLRVARGRHPLELLALLDDGSVALLEVREVGDGTMQGFLLHTLQLSSGAAPREATFACGSTLWVLCDDLTLHGYWFPQPVAGEEAAPVRLLSEQLRLPADAVTPVGAFMAGENRTCGVHIVFQTTTAVYFRALAVRSLNGPYQPPTPATDWTHSTLLWSGHVHGFSFKQCAYELLVQSELGGSPLCVMSLRQNSSVLLFDDSQPRLLSHQVVRAAPDKLAGLRVSCESSVQEIESTAAKVSDLPTTERALSQLLQIQHSLVATLHRERELNKEMQPGQSISMQLIKRLHSVYIRLSVYRLLHSTGFGDRLDVPLREALGLEEARHSACTCQTELRSQFEREMDLAPAWNMEALSLWGSPEAAPAMCIDAILAQMRCSDLCSLRGVVQQMTTVEPAAALLVLYCVHAGQQEEQQQLEEEESAAVHYESSQVDSIRGEFLDNFCLPFSVDVWAYLAFVADHRLNPTAVGAAYGAGCPPLLDLVPGLINGLTHAGAYELVFQLTGPVLTLSSVVAMDPSVAVKLLFLAYRRGNAKVLEALYRRSRGTVWRNAATHALGMAALQTESVRLLSGLVAPQSPEESVVESILRCCPNASLSNVLLMDFYILMRRYADALRMCERLASCHAIDAQRVQVIALHLRGLMPNGNTSFGLRQGLDAGEPARPPGPGAYNAQPPHSRQTPQVPPPHASAVSGGPLKSEEQELDEDVARTTARISAWRRDERPLDAVGGSLQRDLNAVTFAPTPVASLGIVHDGGRGSSRRDGGGGAAQQRFASASMRVGAESGSVGSTSAATLPRRAAAVAASQEREPLLCEAILKRSKKPCGRERPCPYHDRAQK</sequence>
<evidence type="ECO:0000313" key="2">
    <source>
        <dbReference type="EMBL" id="RNF25746.1"/>
    </source>
</evidence>
<dbReference type="OrthoDB" id="243835at2759"/>
<name>A0A422Q6Z8_9TRYP</name>
<feature type="region of interest" description="Disordered" evidence="1">
    <location>
        <begin position="806"/>
        <end position="864"/>
    </location>
</feature>